<feature type="transmembrane region" description="Helical" evidence="7">
    <location>
        <begin position="133"/>
        <end position="159"/>
    </location>
</feature>
<feature type="transmembrane region" description="Helical" evidence="7">
    <location>
        <begin position="105"/>
        <end position="126"/>
    </location>
</feature>
<keyword evidence="2 7" id="KW-0813">Transport</keyword>
<comment type="caution">
    <text evidence="9">The sequence shown here is derived from an EMBL/GenBank/DDBJ whole genome shotgun (WGS) entry which is preliminary data.</text>
</comment>
<dbReference type="Pfam" id="PF00528">
    <property type="entry name" value="BPD_transp_1"/>
    <property type="match status" value="1"/>
</dbReference>
<evidence type="ECO:0000256" key="7">
    <source>
        <dbReference type="RuleBase" id="RU363032"/>
    </source>
</evidence>
<dbReference type="SUPFAM" id="SSF161098">
    <property type="entry name" value="MetI-like"/>
    <property type="match status" value="1"/>
</dbReference>
<evidence type="ECO:0000313" key="10">
    <source>
        <dbReference type="Proteomes" id="UP000291832"/>
    </source>
</evidence>
<dbReference type="CDD" id="cd06261">
    <property type="entry name" value="TM_PBP2"/>
    <property type="match status" value="1"/>
</dbReference>
<evidence type="ECO:0000256" key="4">
    <source>
        <dbReference type="ARBA" id="ARBA00022692"/>
    </source>
</evidence>
<evidence type="ECO:0000259" key="8">
    <source>
        <dbReference type="PROSITE" id="PS50928"/>
    </source>
</evidence>
<organism evidence="9 10">
    <name type="scientific">Leucobacter luti</name>
    <dbReference type="NCBI Taxonomy" id="340320"/>
    <lineage>
        <taxon>Bacteria</taxon>
        <taxon>Bacillati</taxon>
        <taxon>Actinomycetota</taxon>
        <taxon>Actinomycetes</taxon>
        <taxon>Micrococcales</taxon>
        <taxon>Microbacteriaceae</taxon>
        <taxon>Leucobacter</taxon>
    </lineage>
</organism>
<feature type="transmembrane region" description="Helical" evidence="7">
    <location>
        <begin position="47"/>
        <end position="65"/>
    </location>
</feature>
<feature type="domain" description="ABC transmembrane type-1" evidence="8">
    <location>
        <begin position="99"/>
        <end position="283"/>
    </location>
</feature>
<keyword evidence="6 7" id="KW-0472">Membrane</keyword>
<evidence type="ECO:0000256" key="2">
    <source>
        <dbReference type="ARBA" id="ARBA00022448"/>
    </source>
</evidence>
<dbReference type="GO" id="GO:0055085">
    <property type="term" value="P:transmembrane transport"/>
    <property type="evidence" value="ECO:0007669"/>
    <property type="project" value="InterPro"/>
</dbReference>
<evidence type="ECO:0000256" key="3">
    <source>
        <dbReference type="ARBA" id="ARBA00022475"/>
    </source>
</evidence>
<keyword evidence="4 7" id="KW-0812">Transmembrane</keyword>
<keyword evidence="3" id="KW-1003">Cell membrane</keyword>
<comment type="similarity">
    <text evidence="7">Belongs to the binding-protein-dependent transport system permease family.</text>
</comment>
<evidence type="ECO:0000256" key="6">
    <source>
        <dbReference type="ARBA" id="ARBA00023136"/>
    </source>
</evidence>
<dbReference type="InterPro" id="IPR000515">
    <property type="entry name" value="MetI-like"/>
</dbReference>
<gene>
    <name evidence="9" type="ORF">EV139_1670</name>
</gene>
<comment type="subcellular location">
    <subcellularLocation>
        <location evidence="1 7">Cell membrane</location>
        <topology evidence="1 7">Multi-pass membrane protein</topology>
    </subcellularLocation>
</comment>
<keyword evidence="5 7" id="KW-1133">Transmembrane helix</keyword>
<dbReference type="AlphaFoldDB" id="A0A4V6MCZ0"/>
<dbReference type="Gene3D" id="1.10.3720.10">
    <property type="entry name" value="MetI-like"/>
    <property type="match status" value="1"/>
</dbReference>
<keyword evidence="10" id="KW-1185">Reference proteome</keyword>
<evidence type="ECO:0000256" key="1">
    <source>
        <dbReference type="ARBA" id="ARBA00004651"/>
    </source>
</evidence>
<evidence type="ECO:0000313" key="9">
    <source>
        <dbReference type="EMBL" id="RZT66239.1"/>
    </source>
</evidence>
<dbReference type="GO" id="GO:0005886">
    <property type="term" value="C:plasma membrane"/>
    <property type="evidence" value="ECO:0007669"/>
    <property type="project" value="UniProtKB-SubCell"/>
</dbReference>
<evidence type="ECO:0000256" key="5">
    <source>
        <dbReference type="ARBA" id="ARBA00022989"/>
    </source>
</evidence>
<dbReference type="PANTHER" id="PTHR30151:SF20">
    <property type="entry name" value="ABC TRANSPORTER PERMEASE PROTEIN HI_0355-RELATED"/>
    <property type="match status" value="1"/>
</dbReference>
<proteinExistence type="inferred from homology"/>
<reference evidence="9 10" key="1">
    <citation type="journal article" date="2015" name="Stand. Genomic Sci.">
        <title>Genomic Encyclopedia of Bacterial and Archaeal Type Strains, Phase III: the genomes of soil and plant-associated and newly described type strains.</title>
        <authorList>
            <person name="Whitman W.B."/>
            <person name="Woyke T."/>
            <person name="Klenk H.P."/>
            <person name="Zhou Y."/>
            <person name="Lilburn T.G."/>
            <person name="Beck B.J."/>
            <person name="De Vos P."/>
            <person name="Vandamme P."/>
            <person name="Eisen J.A."/>
            <person name="Garrity G."/>
            <person name="Hugenholtz P."/>
            <person name="Kyrpides N.C."/>
        </authorList>
    </citation>
    <scope>NUCLEOTIDE SEQUENCE [LARGE SCALE GENOMIC DNA]</scope>
    <source>
        <strain evidence="9 10">RF6</strain>
    </source>
</reference>
<feature type="transmembrane region" description="Helical" evidence="7">
    <location>
        <begin position="261"/>
        <end position="286"/>
    </location>
</feature>
<sequence length="291" mass="31028">MLRKATETMSAQTTQLLPVTAADHTARAPRWGAADVRAFFASTTTRAVIIAIALLGGTIWFWNYSATSGLISPLLVAPPAATMDVLGQMFADGTIWVNLAATAQITLLGLGIAILAALLISFVFVFSESLRKAVYPFLIIIQTFPKVAIAPLIIAGFGYGTTPKVILAALMAFFPILVNALVGLTNINQDQLNLFKSVGASPWQVIRKLRIPNAVSYLLPALQSAAVLALIGTIVAEFVSAREGMGFAIQAAVQTGSVSTTFALLIVLGCFGVVIWLVMAGLNYLLRRYQR</sequence>
<feature type="transmembrane region" description="Helical" evidence="7">
    <location>
        <begin position="217"/>
        <end position="241"/>
    </location>
</feature>
<dbReference type="PROSITE" id="PS50928">
    <property type="entry name" value="ABC_TM1"/>
    <property type="match status" value="1"/>
</dbReference>
<dbReference type="PANTHER" id="PTHR30151">
    <property type="entry name" value="ALKANE SULFONATE ABC TRANSPORTER-RELATED, MEMBRANE SUBUNIT"/>
    <property type="match status" value="1"/>
</dbReference>
<dbReference type="EMBL" id="SHKI01000004">
    <property type="protein sequence ID" value="RZT66239.1"/>
    <property type="molecule type" value="Genomic_DNA"/>
</dbReference>
<dbReference type="InterPro" id="IPR035906">
    <property type="entry name" value="MetI-like_sf"/>
</dbReference>
<accession>A0A4V6MCZ0</accession>
<protein>
    <submittedName>
        <fullName evidence="9">NitT/TauT family transport system permease protein</fullName>
    </submittedName>
</protein>
<feature type="transmembrane region" description="Helical" evidence="7">
    <location>
        <begin position="165"/>
        <end position="187"/>
    </location>
</feature>
<name>A0A4V6MCZ0_9MICO</name>
<dbReference type="Proteomes" id="UP000291832">
    <property type="component" value="Unassembled WGS sequence"/>
</dbReference>